<evidence type="ECO:0000256" key="1">
    <source>
        <dbReference type="ARBA" id="ARBA00010688"/>
    </source>
</evidence>
<evidence type="ECO:0000313" key="6">
    <source>
        <dbReference type="EMBL" id="MFD1722655.1"/>
    </source>
</evidence>
<protein>
    <submittedName>
        <fullName evidence="6">Carbohydrate kinase family protein</fullName>
        <ecNumber evidence="6">2.7.1.-</ecNumber>
    </submittedName>
</protein>
<reference evidence="7" key="1">
    <citation type="journal article" date="2019" name="Int. J. Syst. Evol. Microbiol.">
        <title>The Global Catalogue of Microorganisms (GCM) 10K type strain sequencing project: providing services to taxonomists for standard genome sequencing and annotation.</title>
        <authorList>
            <consortium name="The Broad Institute Genomics Platform"/>
            <consortium name="The Broad Institute Genome Sequencing Center for Infectious Disease"/>
            <person name="Wu L."/>
            <person name="Ma J."/>
        </authorList>
    </citation>
    <scope>NUCLEOTIDE SEQUENCE [LARGE SCALE GENOMIC DNA]</scope>
    <source>
        <strain evidence="7">CGMCC 1.12471</strain>
    </source>
</reference>
<dbReference type="PROSITE" id="PS00583">
    <property type="entry name" value="PFKB_KINASES_1"/>
    <property type="match status" value="1"/>
</dbReference>
<dbReference type="RefSeq" id="WP_377935949.1">
    <property type="nucleotide sequence ID" value="NZ_JBHUEA010000024.1"/>
</dbReference>
<keyword evidence="7" id="KW-1185">Reference proteome</keyword>
<feature type="domain" description="Carbohydrate kinase PfkB" evidence="5">
    <location>
        <begin position="4"/>
        <end position="290"/>
    </location>
</feature>
<dbReference type="InterPro" id="IPR029056">
    <property type="entry name" value="Ribokinase-like"/>
</dbReference>
<sequence length="292" mass="29467">MTPRVLVVGDVIDDVLVRPEGPVRDDTDTPSRIERVPGGSAANTACWLAVTGAAATLVATVGAGDAARCGADLARHGVVPRLGESAALPTGTIVVLSQGERRTMLTDRGANRATAPEAVTDALLSAHDHLHLTAHGFADEDRDERLSGLRDRAAAGGARRSVAPGSAGLLAEYGPARFRRVVAGVEVLVASEAEAALLTGEPDAARAARALAEDHALVAVTLGGKGALVRTDGQARFVPAVPAVLADPTGAGDAWVAGLLAGLADGASPWEAAGAAARLAARAVEQVGARPR</sequence>
<dbReference type="PROSITE" id="PS00584">
    <property type="entry name" value="PFKB_KINASES_2"/>
    <property type="match status" value="1"/>
</dbReference>
<comment type="similarity">
    <text evidence="1 4">Belongs to the carbohydrate kinase PfkB family.</text>
</comment>
<gene>
    <name evidence="6" type="ORF">ACFSBI_13955</name>
</gene>
<evidence type="ECO:0000256" key="4">
    <source>
        <dbReference type="RuleBase" id="RU003704"/>
    </source>
</evidence>
<dbReference type="EC" id="2.7.1.-" evidence="6"/>
<dbReference type="InterPro" id="IPR011611">
    <property type="entry name" value="PfkB_dom"/>
</dbReference>
<evidence type="ECO:0000256" key="2">
    <source>
        <dbReference type="ARBA" id="ARBA00022679"/>
    </source>
</evidence>
<dbReference type="GO" id="GO:0016301">
    <property type="term" value="F:kinase activity"/>
    <property type="evidence" value="ECO:0007669"/>
    <property type="project" value="UniProtKB-KW"/>
</dbReference>
<dbReference type="SUPFAM" id="SSF53613">
    <property type="entry name" value="Ribokinase-like"/>
    <property type="match status" value="1"/>
</dbReference>
<dbReference type="Proteomes" id="UP001597347">
    <property type="component" value="Unassembled WGS sequence"/>
</dbReference>
<keyword evidence="2 4" id="KW-0808">Transferase</keyword>
<dbReference type="PRINTS" id="PR00990">
    <property type="entry name" value="RIBOKINASE"/>
</dbReference>
<dbReference type="EMBL" id="JBHUEA010000024">
    <property type="protein sequence ID" value="MFD1722655.1"/>
    <property type="molecule type" value="Genomic_DNA"/>
</dbReference>
<dbReference type="Gene3D" id="3.40.1190.20">
    <property type="match status" value="1"/>
</dbReference>
<keyword evidence="3 4" id="KW-0418">Kinase</keyword>
<dbReference type="InterPro" id="IPR002139">
    <property type="entry name" value="Ribo/fructo_kinase"/>
</dbReference>
<evidence type="ECO:0000313" key="7">
    <source>
        <dbReference type="Proteomes" id="UP001597347"/>
    </source>
</evidence>
<dbReference type="PANTHER" id="PTHR10584:SF166">
    <property type="entry name" value="RIBOKINASE"/>
    <property type="match status" value="1"/>
</dbReference>
<comment type="caution">
    <text evidence="6">The sequence shown here is derived from an EMBL/GenBank/DDBJ whole genome shotgun (WGS) entry which is preliminary data.</text>
</comment>
<organism evidence="6 7">
    <name type="scientific">Amnibacterium endophyticum</name>
    <dbReference type="NCBI Taxonomy" id="2109337"/>
    <lineage>
        <taxon>Bacteria</taxon>
        <taxon>Bacillati</taxon>
        <taxon>Actinomycetota</taxon>
        <taxon>Actinomycetes</taxon>
        <taxon>Micrococcales</taxon>
        <taxon>Microbacteriaceae</taxon>
        <taxon>Amnibacterium</taxon>
    </lineage>
</organism>
<name>A0ABW4LGP8_9MICO</name>
<accession>A0ABW4LGP8</accession>
<dbReference type="PANTHER" id="PTHR10584">
    <property type="entry name" value="SUGAR KINASE"/>
    <property type="match status" value="1"/>
</dbReference>
<dbReference type="InterPro" id="IPR002173">
    <property type="entry name" value="Carboh/pur_kinase_PfkB_CS"/>
</dbReference>
<proteinExistence type="inferred from homology"/>
<dbReference type="Pfam" id="PF00294">
    <property type="entry name" value="PfkB"/>
    <property type="match status" value="1"/>
</dbReference>
<evidence type="ECO:0000259" key="5">
    <source>
        <dbReference type="Pfam" id="PF00294"/>
    </source>
</evidence>
<evidence type="ECO:0000256" key="3">
    <source>
        <dbReference type="ARBA" id="ARBA00022777"/>
    </source>
</evidence>